<comment type="caution">
    <text evidence="1">The sequence shown here is derived from an EMBL/GenBank/DDBJ whole genome shotgun (WGS) entry which is preliminary data.</text>
</comment>
<reference evidence="1" key="1">
    <citation type="journal article" date="2019" name="bioRxiv">
        <title>The Genome of the Zebra Mussel, Dreissena polymorpha: A Resource for Invasive Species Research.</title>
        <authorList>
            <person name="McCartney M.A."/>
            <person name="Auch B."/>
            <person name="Kono T."/>
            <person name="Mallez S."/>
            <person name="Zhang Y."/>
            <person name="Obille A."/>
            <person name="Becker A."/>
            <person name="Abrahante J.E."/>
            <person name="Garbe J."/>
            <person name="Badalamenti J.P."/>
            <person name="Herman A."/>
            <person name="Mangelson H."/>
            <person name="Liachko I."/>
            <person name="Sullivan S."/>
            <person name="Sone E.D."/>
            <person name="Koren S."/>
            <person name="Silverstein K.A.T."/>
            <person name="Beckman K.B."/>
            <person name="Gohl D.M."/>
        </authorList>
    </citation>
    <scope>NUCLEOTIDE SEQUENCE</scope>
    <source>
        <strain evidence="1">Duluth1</strain>
        <tissue evidence="1">Whole animal</tissue>
    </source>
</reference>
<proteinExistence type="predicted"/>
<keyword evidence="2" id="KW-1185">Reference proteome</keyword>
<evidence type="ECO:0000313" key="2">
    <source>
        <dbReference type="Proteomes" id="UP000828390"/>
    </source>
</evidence>
<reference evidence="1" key="2">
    <citation type="submission" date="2020-11" db="EMBL/GenBank/DDBJ databases">
        <authorList>
            <person name="McCartney M.A."/>
            <person name="Auch B."/>
            <person name="Kono T."/>
            <person name="Mallez S."/>
            <person name="Becker A."/>
            <person name="Gohl D.M."/>
            <person name="Silverstein K.A.T."/>
            <person name="Koren S."/>
            <person name="Bechman K.B."/>
            <person name="Herman A."/>
            <person name="Abrahante J.E."/>
            <person name="Garbe J."/>
        </authorList>
    </citation>
    <scope>NUCLEOTIDE SEQUENCE</scope>
    <source>
        <strain evidence="1">Duluth1</strain>
        <tissue evidence="1">Whole animal</tissue>
    </source>
</reference>
<accession>A0A9D4LV17</accession>
<gene>
    <name evidence="1" type="ORF">DPMN_027351</name>
</gene>
<name>A0A9D4LV17_DREPO</name>
<protein>
    <submittedName>
        <fullName evidence="1">Uncharacterized protein</fullName>
    </submittedName>
</protein>
<evidence type="ECO:0000313" key="1">
    <source>
        <dbReference type="EMBL" id="KAH3864334.1"/>
    </source>
</evidence>
<dbReference type="AlphaFoldDB" id="A0A9D4LV17"/>
<sequence length="91" mass="9717">MSSTQNKSSKGQSKNLTPLLGEALSGLDTHHLTHNTMPFRCLLQSVGSVGPVMSLFSILQLASCLAKELPRLVERTVPLASGCKLLQLKSA</sequence>
<dbReference type="Proteomes" id="UP000828390">
    <property type="component" value="Unassembled WGS sequence"/>
</dbReference>
<organism evidence="1 2">
    <name type="scientific">Dreissena polymorpha</name>
    <name type="common">Zebra mussel</name>
    <name type="synonym">Mytilus polymorpha</name>
    <dbReference type="NCBI Taxonomy" id="45954"/>
    <lineage>
        <taxon>Eukaryota</taxon>
        <taxon>Metazoa</taxon>
        <taxon>Spiralia</taxon>
        <taxon>Lophotrochozoa</taxon>
        <taxon>Mollusca</taxon>
        <taxon>Bivalvia</taxon>
        <taxon>Autobranchia</taxon>
        <taxon>Heteroconchia</taxon>
        <taxon>Euheterodonta</taxon>
        <taxon>Imparidentia</taxon>
        <taxon>Neoheterodontei</taxon>
        <taxon>Myida</taxon>
        <taxon>Dreissenoidea</taxon>
        <taxon>Dreissenidae</taxon>
        <taxon>Dreissena</taxon>
    </lineage>
</organism>
<dbReference type="EMBL" id="JAIWYP010000002">
    <property type="protein sequence ID" value="KAH3864334.1"/>
    <property type="molecule type" value="Genomic_DNA"/>
</dbReference>